<evidence type="ECO:0000256" key="2">
    <source>
        <dbReference type="ARBA" id="ARBA00022771"/>
    </source>
</evidence>
<gene>
    <name evidence="7" type="ORF">M0813_13823</name>
</gene>
<reference evidence="7" key="1">
    <citation type="submission" date="2022-08" db="EMBL/GenBank/DDBJ databases">
        <title>Novel sulfate-reducing endosymbionts in the free-living metamonad Anaeramoeba.</title>
        <authorList>
            <person name="Jerlstrom-Hultqvist J."/>
            <person name="Cepicka I."/>
            <person name="Gallot-Lavallee L."/>
            <person name="Salas-Leiva D."/>
            <person name="Curtis B.A."/>
            <person name="Zahonova K."/>
            <person name="Pipaliya S."/>
            <person name="Dacks J."/>
            <person name="Roger A.J."/>
        </authorList>
    </citation>
    <scope>NUCLEOTIDE SEQUENCE</scope>
    <source>
        <strain evidence="7">Schooner1</strain>
    </source>
</reference>
<dbReference type="Pfam" id="PF13639">
    <property type="entry name" value="zf-RING_2"/>
    <property type="match status" value="1"/>
</dbReference>
<feature type="domain" description="RING-type" evidence="6">
    <location>
        <begin position="12"/>
        <end position="51"/>
    </location>
</feature>
<dbReference type="EMBL" id="JAOAOG010000039">
    <property type="protein sequence ID" value="KAJ6252760.1"/>
    <property type="molecule type" value="Genomic_DNA"/>
</dbReference>
<dbReference type="Proteomes" id="UP001150062">
    <property type="component" value="Unassembled WGS sequence"/>
</dbReference>
<accession>A0ABQ8Z7Q9</accession>
<keyword evidence="2 4" id="KW-0863">Zinc-finger</keyword>
<evidence type="ECO:0000313" key="8">
    <source>
        <dbReference type="Proteomes" id="UP001150062"/>
    </source>
</evidence>
<organism evidence="7 8">
    <name type="scientific">Anaeramoeba flamelloides</name>
    <dbReference type="NCBI Taxonomy" id="1746091"/>
    <lineage>
        <taxon>Eukaryota</taxon>
        <taxon>Metamonada</taxon>
        <taxon>Anaeramoebidae</taxon>
        <taxon>Anaeramoeba</taxon>
    </lineage>
</organism>
<protein>
    <submittedName>
        <fullName evidence="7">E3 ubiquitin-protein ligase</fullName>
    </submittedName>
</protein>
<dbReference type="PROSITE" id="PS00518">
    <property type="entry name" value="ZF_RING_1"/>
    <property type="match status" value="1"/>
</dbReference>
<evidence type="ECO:0000313" key="7">
    <source>
        <dbReference type="EMBL" id="KAJ6252760.1"/>
    </source>
</evidence>
<feature type="region of interest" description="Disordered" evidence="5">
    <location>
        <begin position="272"/>
        <end position="312"/>
    </location>
</feature>
<proteinExistence type="predicted"/>
<dbReference type="PANTHER" id="PTHR15315">
    <property type="entry name" value="RING FINGER PROTEIN 41, 151"/>
    <property type="match status" value="1"/>
</dbReference>
<dbReference type="InterPro" id="IPR001841">
    <property type="entry name" value="Znf_RING"/>
</dbReference>
<sequence>MEYQLKRGEEKCPICKEPMNNMARLNCCSHTYCFDCISNWCQINAKCPLCQLPISDLLTKVETIYLWERHKVGSLKKKSGCVTGFNSLGSVSETFKIRFQLYHGNFVHALGLTENETQEEMIEDQIRINTNNEIQYKKLVDDRQPTTDLKINKKSKFQSLLKFRNLLRQFTKRELTIALLSNGCELELSQSECVFEQVWYILFEQSEKPKYSSLKNELQSIIFELTHVFLFSIASFCKLKYEISTYDQLVHAQYSELQQKMREKKLEREMEIEKEKKKIKRKKKIRLKKQKKRKKKEMEKRKRKRKSSKKKK</sequence>
<evidence type="ECO:0000256" key="1">
    <source>
        <dbReference type="ARBA" id="ARBA00022723"/>
    </source>
</evidence>
<comment type="caution">
    <text evidence="7">The sequence shown here is derived from an EMBL/GenBank/DDBJ whole genome shotgun (WGS) entry which is preliminary data.</text>
</comment>
<dbReference type="InterPro" id="IPR017907">
    <property type="entry name" value="Znf_RING_CS"/>
</dbReference>
<keyword evidence="1" id="KW-0479">Metal-binding</keyword>
<evidence type="ECO:0000256" key="4">
    <source>
        <dbReference type="PROSITE-ProRule" id="PRU00175"/>
    </source>
</evidence>
<dbReference type="Gene3D" id="3.30.40.10">
    <property type="entry name" value="Zinc/RING finger domain, C3HC4 (zinc finger)"/>
    <property type="match status" value="1"/>
</dbReference>
<name>A0ABQ8Z7Q9_9EUKA</name>
<feature type="compositionally biased region" description="Basic residues" evidence="5">
    <location>
        <begin position="277"/>
        <end position="312"/>
    </location>
</feature>
<dbReference type="SMART" id="SM00184">
    <property type="entry name" value="RING"/>
    <property type="match status" value="1"/>
</dbReference>
<dbReference type="SUPFAM" id="SSF57850">
    <property type="entry name" value="RING/U-box"/>
    <property type="match status" value="1"/>
</dbReference>
<evidence type="ECO:0000259" key="6">
    <source>
        <dbReference type="PROSITE" id="PS50089"/>
    </source>
</evidence>
<keyword evidence="8" id="KW-1185">Reference proteome</keyword>
<dbReference type="PROSITE" id="PS50089">
    <property type="entry name" value="ZF_RING_2"/>
    <property type="match status" value="1"/>
</dbReference>
<dbReference type="InterPro" id="IPR013083">
    <property type="entry name" value="Znf_RING/FYVE/PHD"/>
</dbReference>
<evidence type="ECO:0000256" key="3">
    <source>
        <dbReference type="ARBA" id="ARBA00022833"/>
    </source>
</evidence>
<dbReference type="PANTHER" id="PTHR15315:SF26">
    <property type="entry name" value="E3 UBIQUITIN-PROTEIN LIGASE NRDP1"/>
    <property type="match status" value="1"/>
</dbReference>
<evidence type="ECO:0000256" key="5">
    <source>
        <dbReference type="SAM" id="MobiDB-lite"/>
    </source>
</evidence>
<keyword evidence="3" id="KW-0862">Zinc</keyword>